<keyword evidence="1" id="KW-1134">Transmembrane beta strand</keyword>
<evidence type="ECO:0000256" key="1">
    <source>
        <dbReference type="PROSITE-ProRule" id="PRU01360"/>
    </source>
</evidence>
<dbReference type="EMBL" id="JGCY01000220">
    <property type="protein sequence ID" value="EXY76028.1"/>
    <property type="molecule type" value="Genomic_DNA"/>
</dbReference>
<dbReference type="SUPFAM" id="SSF56935">
    <property type="entry name" value="Porins"/>
    <property type="match status" value="1"/>
</dbReference>
<dbReference type="Gene3D" id="2.60.40.1930">
    <property type="match status" value="1"/>
</dbReference>
<gene>
    <name evidence="3" type="ORF">M124_0239</name>
</gene>
<name>A0A015UQB1_BACFG</name>
<keyword evidence="1" id="KW-0813">Transport</keyword>
<dbReference type="Proteomes" id="UP000020529">
    <property type="component" value="Unassembled WGS sequence"/>
</dbReference>
<evidence type="ECO:0000259" key="2">
    <source>
        <dbReference type="Pfam" id="PF07715"/>
    </source>
</evidence>
<keyword evidence="1" id="KW-0472">Membrane</keyword>
<dbReference type="PATRIC" id="fig|1339315.3.peg.1055"/>
<dbReference type="InterPro" id="IPR039426">
    <property type="entry name" value="TonB-dep_rcpt-like"/>
</dbReference>
<evidence type="ECO:0000313" key="3">
    <source>
        <dbReference type="EMBL" id="EXY76028.1"/>
    </source>
</evidence>
<reference evidence="3 4" key="1">
    <citation type="submission" date="2014-02" db="EMBL/GenBank/DDBJ databases">
        <authorList>
            <person name="Sears C."/>
            <person name="Carroll K."/>
            <person name="Sack B.R."/>
            <person name="Qadri F."/>
            <person name="Myers L.L."/>
            <person name="Chung G.-T."/>
            <person name="Escheverria P."/>
            <person name="Fraser C.M."/>
            <person name="Sadzewicz L."/>
            <person name="Shefchek K.A."/>
            <person name="Tallon L."/>
            <person name="Das S.P."/>
            <person name="Daugherty S."/>
            <person name="Mongodin E.F."/>
        </authorList>
    </citation>
    <scope>NUCLEOTIDE SEQUENCE [LARGE SCALE GENOMIC DNA]</scope>
    <source>
        <strain evidence="4">3988T(B)14</strain>
    </source>
</reference>
<dbReference type="Pfam" id="PF07715">
    <property type="entry name" value="Plug"/>
    <property type="match status" value="1"/>
</dbReference>
<dbReference type="InterPro" id="IPR012910">
    <property type="entry name" value="Plug_dom"/>
</dbReference>
<accession>A0A015UQB1</accession>
<keyword evidence="3" id="KW-0675">Receptor</keyword>
<dbReference type="InterPro" id="IPR037066">
    <property type="entry name" value="Plug_dom_sf"/>
</dbReference>
<comment type="subcellular location">
    <subcellularLocation>
        <location evidence="1">Cell outer membrane</location>
        <topology evidence="1">Multi-pass membrane protein</topology>
    </subcellularLocation>
</comment>
<comment type="similarity">
    <text evidence="1">Belongs to the TonB-dependent receptor family.</text>
</comment>
<dbReference type="AlphaFoldDB" id="A0A015UQB1"/>
<feature type="domain" description="TonB-dependent receptor plug" evidence="2">
    <location>
        <begin position="622"/>
        <end position="714"/>
    </location>
</feature>
<organism evidence="3 4">
    <name type="scientific">Bacteroides fragilis str. 3988T(B)14</name>
    <dbReference type="NCBI Taxonomy" id="1339315"/>
    <lineage>
        <taxon>Bacteria</taxon>
        <taxon>Pseudomonadati</taxon>
        <taxon>Bacteroidota</taxon>
        <taxon>Bacteroidia</taxon>
        <taxon>Bacteroidales</taxon>
        <taxon>Bacteroidaceae</taxon>
        <taxon>Bacteroides</taxon>
    </lineage>
</organism>
<proteinExistence type="inferred from homology"/>
<sequence>MTIVADSWNTVSHYYLFSLPLFIMKTHSALTILCLLCTIHCAAAPQKAVSDTLLSARFNRYARENLIEKLYLHQDRTNYYAGETIWFKVYQTLSSSATEASRIVYIDLSNSKGEIVKQVKYPLADGAASGSLSIPEHLHAGHYQLRAYTRWMQNFDPEFFFHRELTIYGNSEKDNIPQQTTKFKLRFFPEGGNLINGLTSRIAFEVVDANTGKGVQTEGVILNAHGDSIRKFATSHLGKGSFFFIPQKKEKYIARLAGDNTDFKIPSISEQGFVMTVKHLKEALRILLTQNIGPSTKNSVYSLILHQEGRLIAILPVDGSQPHTLFDLPLDKLPTGVFTLTLIDEDYHAYCERLIFTHFPETLNLKLSSTISVQEGHRKMSVNIRSTDKKGIPQPGSFSMAVAQTFLEQPTIRDNFSTYLFLSSNLKGQTEQPLSYWNPEDTESLSKIELLLLTQGWRRYSLEVFNQPDNLPRYPMEQSLILSGKVENINKQKAKSVELQAILRQDSLKQFITCPLDGQKRFSLSGISFEGTKEVMLSATDKNGKTYPIKLDDSIPVPSVKYMPSPFAPDSSFHVQWDITKSYIPQKEIDKQLFELGEVKVTARKKDPIEKRRPYSEGFVKTSTQVKASNSFGDVRQLLRTVPGITMVPNPDKTKSNLQYAHINGLPGGTVAALVLDGYIAKDPEVVYSMEASRIERVEVLQQTSTQFGGFSSYGGTIVLYSRPIQGEVIATNNKICQWIGYNQTKEFYTPTLSDHSFFEHSEQRNTLYWNPTVKTDKEGKAQVSFFLNDQEDGEYVIHCEGYSEEGLIGTDFRVTEVPEHP</sequence>
<dbReference type="RefSeq" id="WP_022348198.1">
    <property type="nucleotide sequence ID" value="NZ_JGCY01000220.1"/>
</dbReference>
<dbReference type="Gene3D" id="2.170.130.10">
    <property type="entry name" value="TonB-dependent receptor, plug domain"/>
    <property type="match status" value="1"/>
</dbReference>
<dbReference type="GO" id="GO:0009279">
    <property type="term" value="C:cell outer membrane"/>
    <property type="evidence" value="ECO:0007669"/>
    <property type="project" value="UniProtKB-SubCell"/>
</dbReference>
<keyword evidence="1" id="KW-0998">Cell outer membrane</keyword>
<evidence type="ECO:0000313" key="4">
    <source>
        <dbReference type="Proteomes" id="UP000020529"/>
    </source>
</evidence>
<protein>
    <submittedName>
        <fullName evidence="3">TonB-dependent Receptor Plug domain protein</fullName>
    </submittedName>
</protein>
<keyword evidence="1" id="KW-0812">Transmembrane</keyword>
<dbReference type="PROSITE" id="PS52016">
    <property type="entry name" value="TONB_DEPENDENT_REC_3"/>
    <property type="match status" value="1"/>
</dbReference>
<comment type="caution">
    <text evidence="3">The sequence shown here is derived from an EMBL/GenBank/DDBJ whole genome shotgun (WGS) entry which is preliminary data.</text>
</comment>